<sequence length="195" mass="22017">MASTLQQTDRFYVVNKNQAASISDVQVHSCESSQYLKPLRLKYKQNDVSKTWDYLKVHDSVAVLLYNTDREVFILVRQFRPAIFAVNANAVTEGQNVDTVEHPGMSGLTYELCAGIVDKKLGLRETAKEEILEETGYDVPLDNIKEMMNVRSSVGMTGSRQMLFYAEVTDSMISSTGGGLPARRRVYRSYRITQT</sequence>
<dbReference type="GO" id="GO:0019693">
    <property type="term" value="P:ribose phosphate metabolic process"/>
    <property type="evidence" value="ECO:0007669"/>
    <property type="project" value="TreeGrafter"/>
</dbReference>
<evidence type="ECO:0000256" key="7">
    <source>
        <dbReference type="ARBA" id="ARBA00051086"/>
    </source>
</evidence>
<dbReference type="InterPro" id="IPR015797">
    <property type="entry name" value="NUDIX_hydrolase-like_dom_sf"/>
</dbReference>
<protein>
    <recommendedName>
        <fullName evidence="10">Uridine diphosphate glucose pyrophosphatase NUDT14</fullName>
        <ecNumber evidence="9">3.6.1.45</ecNumber>
    </recommendedName>
    <alternativeName>
        <fullName evidence="11">Nucleoside diphosphate-linked moiety X motif 14</fullName>
    </alternativeName>
</protein>
<dbReference type="OrthoDB" id="10249920at2759"/>
<keyword evidence="4" id="KW-0963">Cytoplasm</keyword>
<evidence type="ECO:0000256" key="4">
    <source>
        <dbReference type="ARBA" id="ARBA00022490"/>
    </source>
</evidence>
<dbReference type="STRING" id="307972.A0A2G8K4G2"/>
<dbReference type="EC" id="3.6.1.45" evidence="9"/>
<comment type="function">
    <text evidence="8">Hydrolyzes UDP-glucose to glucose 1-phosphate and UMP and ADP-ribose to ribose 5-phosphate and AMP. The physiological substrate is probably UDP-glucose. Poor activity on other substrates such as ADP-glucose, CDP-glucose, GDP-glucose and GDP-mannose.</text>
</comment>
<dbReference type="Proteomes" id="UP000230750">
    <property type="component" value="Unassembled WGS sequence"/>
</dbReference>
<dbReference type="GO" id="GO:0006753">
    <property type="term" value="P:nucleoside phosphate metabolic process"/>
    <property type="evidence" value="ECO:0007669"/>
    <property type="project" value="TreeGrafter"/>
</dbReference>
<dbReference type="SUPFAM" id="SSF55811">
    <property type="entry name" value="Nudix"/>
    <property type="match status" value="1"/>
</dbReference>
<comment type="subunit">
    <text evidence="3">Homodimer.</text>
</comment>
<comment type="catalytic activity">
    <reaction evidence="7">
        <text>UDP-sugar + H2O = UMP + alpha-D-aldose 1-phosphate.</text>
        <dbReference type="EC" id="3.6.1.45"/>
    </reaction>
</comment>
<accession>A0A2G8K4G2</accession>
<evidence type="ECO:0000256" key="5">
    <source>
        <dbReference type="ARBA" id="ARBA00022801"/>
    </source>
</evidence>
<dbReference type="NCBIfam" id="TIGR00052">
    <property type="entry name" value="nudix-type nucleoside diphosphatase, YffH/AdpP family"/>
    <property type="match status" value="1"/>
</dbReference>
<dbReference type="EMBL" id="MRZV01000895">
    <property type="protein sequence ID" value="PIK42888.1"/>
    <property type="molecule type" value="Genomic_DNA"/>
</dbReference>
<evidence type="ECO:0000256" key="1">
    <source>
        <dbReference type="ARBA" id="ARBA00001946"/>
    </source>
</evidence>
<evidence type="ECO:0000313" key="13">
    <source>
        <dbReference type="EMBL" id="PIK42888.1"/>
    </source>
</evidence>
<evidence type="ECO:0000256" key="6">
    <source>
        <dbReference type="ARBA" id="ARBA00022842"/>
    </source>
</evidence>
<comment type="cofactor">
    <cofactor evidence="1">
        <name>Mg(2+)</name>
        <dbReference type="ChEBI" id="CHEBI:18420"/>
    </cofactor>
</comment>
<proteinExistence type="predicted"/>
<name>A0A2G8K4G2_STIJA</name>
<feature type="domain" description="Nudix hydrolase" evidence="12">
    <location>
        <begin position="56"/>
        <end position="195"/>
    </location>
</feature>
<dbReference type="InterPro" id="IPR000086">
    <property type="entry name" value="NUDIX_hydrolase_dom"/>
</dbReference>
<evidence type="ECO:0000256" key="8">
    <source>
        <dbReference type="ARBA" id="ARBA00054674"/>
    </source>
</evidence>
<reference evidence="13 14" key="1">
    <citation type="journal article" date="2017" name="PLoS Biol.">
        <title>The sea cucumber genome provides insights into morphological evolution and visceral regeneration.</title>
        <authorList>
            <person name="Zhang X."/>
            <person name="Sun L."/>
            <person name="Yuan J."/>
            <person name="Sun Y."/>
            <person name="Gao Y."/>
            <person name="Zhang L."/>
            <person name="Li S."/>
            <person name="Dai H."/>
            <person name="Hamel J.F."/>
            <person name="Liu C."/>
            <person name="Yu Y."/>
            <person name="Liu S."/>
            <person name="Lin W."/>
            <person name="Guo K."/>
            <person name="Jin S."/>
            <person name="Xu P."/>
            <person name="Storey K.B."/>
            <person name="Huan P."/>
            <person name="Zhang T."/>
            <person name="Zhou Y."/>
            <person name="Zhang J."/>
            <person name="Lin C."/>
            <person name="Li X."/>
            <person name="Xing L."/>
            <person name="Huo D."/>
            <person name="Sun M."/>
            <person name="Wang L."/>
            <person name="Mercier A."/>
            <person name="Li F."/>
            <person name="Yang H."/>
            <person name="Xiang J."/>
        </authorList>
    </citation>
    <scope>NUCLEOTIDE SEQUENCE [LARGE SCALE GENOMIC DNA]</scope>
    <source>
        <strain evidence="13">Shaxun</strain>
        <tissue evidence="13">Muscle</tissue>
    </source>
</reference>
<comment type="subcellular location">
    <subcellularLocation>
        <location evidence="2">Cytoplasm</location>
    </subcellularLocation>
</comment>
<dbReference type="InterPro" id="IPR004385">
    <property type="entry name" value="NDP_pyrophosphatase"/>
</dbReference>
<keyword evidence="5" id="KW-0378">Hydrolase</keyword>
<keyword evidence="6" id="KW-0460">Magnesium</keyword>
<evidence type="ECO:0000256" key="2">
    <source>
        <dbReference type="ARBA" id="ARBA00004496"/>
    </source>
</evidence>
<dbReference type="AlphaFoldDB" id="A0A2G8K4G2"/>
<dbReference type="PANTHER" id="PTHR11839:SF15">
    <property type="entry name" value="URIDINE DIPHOSPHATE GLUCOSE PYROPHOSPHATASE NUDT14"/>
    <property type="match status" value="1"/>
</dbReference>
<dbReference type="FunFam" id="3.90.79.10:FF:000035">
    <property type="entry name" value="Uridine diphosphate glucose pyrophosphatase"/>
    <property type="match status" value="1"/>
</dbReference>
<evidence type="ECO:0000256" key="3">
    <source>
        <dbReference type="ARBA" id="ARBA00011738"/>
    </source>
</evidence>
<dbReference type="PANTHER" id="PTHR11839">
    <property type="entry name" value="UDP/ADP-SUGAR PYROPHOSPHATASE"/>
    <property type="match status" value="1"/>
</dbReference>
<evidence type="ECO:0000256" key="10">
    <source>
        <dbReference type="ARBA" id="ARBA00071467"/>
    </source>
</evidence>
<dbReference type="GO" id="GO:0008768">
    <property type="term" value="F:UDP-sugar diphosphatase activity"/>
    <property type="evidence" value="ECO:0007669"/>
    <property type="project" value="UniProtKB-EC"/>
</dbReference>
<dbReference type="GO" id="GO:0005737">
    <property type="term" value="C:cytoplasm"/>
    <property type="evidence" value="ECO:0007669"/>
    <property type="project" value="UniProtKB-SubCell"/>
</dbReference>
<gene>
    <name evidence="13" type="ORF">BSL78_20249</name>
</gene>
<dbReference type="CDD" id="cd18887">
    <property type="entry name" value="NUDIX_UGPPase_Nudt14"/>
    <property type="match status" value="1"/>
</dbReference>
<keyword evidence="14" id="KW-1185">Reference proteome</keyword>
<evidence type="ECO:0000256" key="9">
    <source>
        <dbReference type="ARBA" id="ARBA00066480"/>
    </source>
</evidence>
<dbReference type="Gene3D" id="3.90.79.10">
    <property type="entry name" value="Nucleoside Triphosphate Pyrophosphohydrolase"/>
    <property type="match status" value="1"/>
</dbReference>
<organism evidence="13 14">
    <name type="scientific">Stichopus japonicus</name>
    <name type="common">Sea cucumber</name>
    <dbReference type="NCBI Taxonomy" id="307972"/>
    <lineage>
        <taxon>Eukaryota</taxon>
        <taxon>Metazoa</taxon>
        <taxon>Echinodermata</taxon>
        <taxon>Eleutherozoa</taxon>
        <taxon>Echinozoa</taxon>
        <taxon>Holothuroidea</taxon>
        <taxon>Aspidochirotacea</taxon>
        <taxon>Aspidochirotida</taxon>
        <taxon>Stichopodidae</taxon>
        <taxon>Apostichopus</taxon>
    </lineage>
</organism>
<evidence type="ECO:0000313" key="14">
    <source>
        <dbReference type="Proteomes" id="UP000230750"/>
    </source>
</evidence>
<dbReference type="GO" id="GO:0046872">
    <property type="term" value="F:metal ion binding"/>
    <property type="evidence" value="ECO:0007669"/>
    <property type="project" value="InterPro"/>
</dbReference>
<comment type="caution">
    <text evidence="13">The sequence shown here is derived from an EMBL/GenBank/DDBJ whole genome shotgun (WGS) entry which is preliminary data.</text>
</comment>
<dbReference type="PROSITE" id="PS51462">
    <property type="entry name" value="NUDIX"/>
    <property type="match status" value="1"/>
</dbReference>
<evidence type="ECO:0000256" key="11">
    <source>
        <dbReference type="ARBA" id="ARBA00080475"/>
    </source>
</evidence>
<evidence type="ECO:0000259" key="12">
    <source>
        <dbReference type="PROSITE" id="PS51462"/>
    </source>
</evidence>